<sequence length="80" mass="8227">MIHLQGDNGNAIVTFNPAKSYQSLVVSSSSLVGGNSCSVYLDSSSTGNIKDGLYEGGTYIPGTQSASFTFPGSDTSINGR</sequence>
<comment type="caution">
    <text evidence="1">The sequence shown here is derived from an EMBL/GenBank/DDBJ whole genome shotgun (WGS) entry which is preliminary data.</text>
</comment>
<accession>A0ABT8R6Q2</accession>
<gene>
    <name evidence="1" type="ORF">Q0590_12140</name>
</gene>
<dbReference type="RefSeq" id="WP_302037811.1">
    <property type="nucleotide sequence ID" value="NZ_JAUKPO010000005.1"/>
</dbReference>
<organism evidence="1 2">
    <name type="scientific">Rhodocytophaga aerolata</name>
    <dbReference type="NCBI Taxonomy" id="455078"/>
    <lineage>
        <taxon>Bacteria</taxon>
        <taxon>Pseudomonadati</taxon>
        <taxon>Bacteroidota</taxon>
        <taxon>Cytophagia</taxon>
        <taxon>Cytophagales</taxon>
        <taxon>Rhodocytophagaceae</taxon>
        <taxon>Rhodocytophaga</taxon>
    </lineage>
</organism>
<evidence type="ECO:0000313" key="2">
    <source>
        <dbReference type="Proteomes" id="UP001168528"/>
    </source>
</evidence>
<name>A0ABT8R6Q2_9BACT</name>
<dbReference type="EMBL" id="JAUKPO010000005">
    <property type="protein sequence ID" value="MDO1447009.1"/>
    <property type="molecule type" value="Genomic_DNA"/>
</dbReference>
<evidence type="ECO:0000313" key="1">
    <source>
        <dbReference type="EMBL" id="MDO1447009.1"/>
    </source>
</evidence>
<reference evidence="1" key="1">
    <citation type="submission" date="2023-07" db="EMBL/GenBank/DDBJ databases">
        <title>The genome sequence of Rhodocytophaga aerolata KACC 12507.</title>
        <authorList>
            <person name="Zhang X."/>
        </authorList>
    </citation>
    <scope>NUCLEOTIDE SEQUENCE</scope>
    <source>
        <strain evidence="1">KACC 12507</strain>
    </source>
</reference>
<protein>
    <submittedName>
        <fullName evidence="1">Uncharacterized protein</fullName>
    </submittedName>
</protein>
<keyword evidence="2" id="KW-1185">Reference proteome</keyword>
<dbReference type="Proteomes" id="UP001168528">
    <property type="component" value="Unassembled WGS sequence"/>
</dbReference>
<proteinExistence type="predicted"/>